<dbReference type="EMBL" id="VSSQ01065735">
    <property type="protein sequence ID" value="MPN18411.1"/>
    <property type="molecule type" value="Genomic_DNA"/>
</dbReference>
<sequence>MRGKFPEVRWFLHFHNTRGMALANMVAGLNAGIVRYDASLAGLGGCPFAPGASGNVASEDMLHMLSEMGIKTGIDLDKMIALARQLQQWVGHCTDSSVLRAGKNSDLISLSATKKQ</sequence>
<dbReference type="GO" id="GO:0004419">
    <property type="term" value="F:hydroxymethylglutaryl-CoA lyase activity"/>
    <property type="evidence" value="ECO:0007669"/>
    <property type="project" value="UniProtKB-EC"/>
</dbReference>
<dbReference type="Pfam" id="PF00682">
    <property type="entry name" value="HMGL-like"/>
    <property type="match status" value="1"/>
</dbReference>
<dbReference type="SUPFAM" id="SSF51569">
    <property type="entry name" value="Aldolase"/>
    <property type="match status" value="1"/>
</dbReference>
<comment type="similarity">
    <text evidence="1">Belongs to the HMG-CoA lyase family.</text>
</comment>
<dbReference type="InterPro" id="IPR013785">
    <property type="entry name" value="Aldolase_TIM"/>
</dbReference>
<evidence type="ECO:0000259" key="4">
    <source>
        <dbReference type="PROSITE" id="PS50991"/>
    </source>
</evidence>
<dbReference type="InterPro" id="IPR043594">
    <property type="entry name" value="HMGL"/>
</dbReference>
<dbReference type="PANTHER" id="PTHR42738">
    <property type="entry name" value="HYDROXYMETHYLGLUTARYL-COA LYASE"/>
    <property type="match status" value="1"/>
</dbReference>
<evidence type="ECO:0000313" key="5">
    <source>
        <dbReference type="EMBL" id="MPN18411.1"/>
    </source>
</evidence>
<evidence type="ECO:0000256" key="3">
    <source>
        <dbReference type="ARBA" id="ARBA00023239"/>
    </source>
</evidence>
<dbReference type="EC" id="4.1.3.4" evidence="5"/>
<comment type="caution">
    <text evidence="5">The sequence shown here is derived from an EMBL/GenBank/DDBJ whole genome shotgun (WGS) entry which is preliminary data.</text>
</comment>
<dbReference type="GO" id="GO:0046872">
    <property type="term" value="F:metal ion binding"/>
    <property type="evidence" value="ECO:0007669"/>
    <property type="project" value="UniProtKB-KW"/>
</dbReference>
<keyword evidence="2" id="KW-0479">Metal-binding</keyword>
<dbReference type="GO" id="GO:0006552">
    <property type="term" value="P:L-leucine catabolic process"/>
    <property type="evidence" value="ECO:0007669"/>
    <property type="project" value="TreeGrafter"/>
</dbReference>
<evidence type="ECO:0000256" key="1">
    <source>
        <dbReference type="ARBA" id="ARBA00009405"/>
    </source>
</evidence>
<dbReference type="PANTHER" id="PTHR42738:SF7">
    <property type="entry name" value="HYDROXYMETHYLGLUTARYL-COA LYASE"/>
    <property type="match status" value="1"/>
</dbReference>
<gene>
    <name evidence="5" type="primary">yngG_15</name>
    <name evidence="5" type="ORF">SDC9_165771</name>
</gene>
<protein>
    <submittedName>
        <fullName evidence="5">Hydroxymethylglutaryl-CoA lyase YngG</fullName>
        <ecNumber evidence="5">4.1.3.4</ecNumber>
    </submittedName>
</protein>
<organism evidence="5">
    <name type="scientific">bioreactor metagenome</name>
    <dbReference type="NCBI Taxonomy" id="1076179"/>
    <lineage>
        <taxon>unclassified sequences</taxon>
        <taxon>metagenomes</taxon>
        <taxon>ecological metagenomes</taxon>
    </lineage>
</organism>
<dbReference type="InterPro" id="IPR000891">
    <property type="entry name" value="PYR_CT"/>
</dbReference>
<dbReference type="GO" id="GO:0046951">
    <property type="term" value="P:ketone body biosynthetic process"/>
    <property type="evidence" value="ECO:0007669"/>
    <property type="project" value="TreeGrafter"/>
</dbReference>
<proteinExistence type="inferred from homology"/>
<dbReference type="AlphaFoldDB" id="A0A645FV67"/>
<evidence type="ECO:0000256" key="2">
    <source>
        <dbReference type="ARBA" id="ARBA00022723"/>
    </source>
</evidence>
<dbReference type="Gene3D" id="3.20.20.70">
    <property type="entry name" value="Aldolase class I"/>
    <property type="match status" value="1"/>
</dbReference>
<accession>A0A645FV67</accession>
<feature type="domain" description="Pyruvate carboxyltransferase" evidence="4">
    <location>
        <begin position="1"/>
        <end position="80"/>
    </location>
</feature>
<reference evidence="5" key="1">
    <citation type="submission" date="2019-08" db="EMBL/GenBank/DDBJ databases">
        <authorList>
            <person name="Kucharzyk K."/>
            <person name="Murdoch R.W."/>
            <person name="Higgins S."/>
            <person name="Loffler F."/>
        </authorList>
    </citation>
    <scope>NUCLEOTIDE SEQUENCE</scope>
</reference>
<dbReference type="PROSITE" id="PS50991">
    <property type="entry name" value="PYR_CT"/>
    <property type="match status" value="1"/>
</dbReference>
<name>A0A645FV67_9ZZZZ</name>
<keyword evidence="3 5" id="KW-0456">Lyase</keyword>